<comment type="caution">
    <text evidence="1">The sequence shown here is derived from an EMBL/GenBank/DDBJ whole genome shotgun (WGS) entry which is preliminary data.</text>
</comment>
<proteinExistence type="predicted"/>
<dbReference type="EMBL" id="LAZR01050435">
    <property type="protein sequence ID" value="KKK87362.1"/>
    <property type="molecule type" value="Genomic_DNA"/>
</dbReference>
<organism evidence="1">
    <name type="scientific">marine sediment metagenome</name>
    <dbReference type="NCBI Taxonomy" id="412755"/>
    <lineage>
        <taxon>unclassified sequences</taxon>
        <taxon>metagenomes</taxon>
        <taxon>ecological metagenomes</taxon>
    </lineage>
</organism>
<gene>
    <name evidence="1" type="ORF">LCGC14_2754000</name>
</gene>
<name>A0A0F8Z0Z1_9ZZZZ</name>
<protein>
    <submittedName>
        <fullName evidence="1">Uncharacterized protein</fullName>
    </submittedName>
</protein>
<evidence type="ECO:0000313" key="1">
    <source>
        <dbReference type="EMBL" id="KKK87362.1"/>
    </source>
</evidence>
<accession>A0A0F8Z0Z1</accession>
<dbReference type="AlphaFoldDB" id="A0A0F8Z0Z1"/>
<reference evidence="1" key="1">
    <citation type="journal article" date="2015" name="Nature">
        <title>Complex archaea that bridge the gap between prokaryotes and eukaryotes.</title>
        <authorList>
            <person name="Spang A."/>
            <person name="Saw J.H."/>
            <person name="Jorgensen S.L."/>
            <person name="Zaremba-Niedzwiedzka K."/>
            <person name="Martijn J."/>
            <person name="Lind A.E."/>
            <person name="van Eijk R."/>
            <person name="Schleper C."/>
            <person name="Guy L."/>
            <person name="Ettema T.J."/>
        </authorList>
    </citation>
    <scope>NUCLEOTIDE SEQUENCE</scope>
</reference>
<sequence>MRVGETVKITFRDGHCETGELQAVNGEWGLTNPCNRYTVNCPLPGRQQRESKEEGQEKWIQIHALKRQVAELQKEKQRVNDLVVRVANIEYASNQDPSLHARVQNLEQQVAMHGKESLGENNGKIRELEAEQYKQTLRFNIYWDKLTAVDDLLGNVCTRLNKHQL</sequence>